<dbReference type="SMART" id="SM00267">
    <property type="entry name" value="GGDEF"/>
    <property type="match status" value="1"/>
</dbReference>
<proteinExistence type="predicted"/>
<organism evidence="3 4">
    <name type="scientific">Pseudoflavonifractor hominis</name>
    <dbReference type="NCBI Taxonomy" id="2763059"/>
    <lineage>
        <taxon>Bacteria</taxon>
        <taxon>Bacillati</taxon>
        <taxon>Bacillota</taxon>
        <taxon>Clostridia</taxon>
        <taxon>Eubacteriales</taxon>
        <taxon>Oscillospiraceae</taxon>
        <taxon>Pseudoflavonifractor</taxon>
    </lineage>
</organism>
<dbReference type="CDD" id="cd01949">
    <property type="entry name" value="GGDEF"/>
    <property type="match status" value="1"/>
</dbReference>
<dbReference type="InterPro" id="IPR043128">
    <property type="entry name" value="Rev_trsase/Diguanyl_cyclase"/>
</dbReference>
<protein>
    <submittedName>
        <fullName evidence="3">GGDEF domain-containing protein</fullName>
    </submittedName>
</protein>
<feature type="transmembrane region" description="Helical" evidence="1">
    <location>
        <begin position="104"/>
        <end position="125"/>
    </location>
</feature>
<keyword evidence="1" id="KW-0812">Transmembrane</keyword>
<accession>A0ABR7HWT6</accession>
<feature type="transmembrane region" description="Helical" evidence="1">
    <location>
        <begin position="40"/>
        <end position="61"/>
    </location>
</feature>
<dbReference type="PANTHER" id="PTHR45138">
    <property type="entry name" value="REGULATORY COMPONENTS OF SENSORY TRANSDUCTION SYSTEM"/>
    <property type="match status" value="1"/>
</dbReference>
<dbReference type="EMBL" id="JACOPR010000013">
    <property type="protein sequence ID" value="MBC5731977.1"/>
    <property type="molecule type" value="Genomic_DNA"/>
</dbReference>
<dbReference type="InterPro" id="IPR000160">
    <property type="entry name" value="GGDEF_dom"/>
</dbReference>
<feature type="transmembrane region" description="Helical" evidence="1">
    <location>
        <begin position="131"/>
        <end position="151"/>
    </location>
</feature>
<name>A0ABR7HWT6_9FIRM</name>
<reference evidence="3 4" key="1">
    <citation type="submission" date="2020-08" db="EMBL/GenBank/DDBJ databases">
        <title>Genome public.</title>
        <authorList>
            <person name="Liu C."/>
            <person name="Sun Q."/>
        </authorList>
    </citation>
    <scope>NUCLEOTIDE SEQUENCE [LARGE SCALE GENOMIC DNA]</scope>
    <source>
        <strain evidence="3 4">New-38</strain>
    </source>
</reference>
<sequence length="420" mass="48378">MKPYHDISRTDLLRSYLGLPDSLDDQDAIFFRIYQQSHRFHSMLLGLIIFYECVMLVLMAIRPGGPFLHLRRLTYILLYLSLLAATIFVLLYTRQLGRQMPQMIRRYFGVYHLYVVFLNLWSVGITLNDQLGGNSLIVYTCIVLSTAFFSMMSPWKSALLYLSDFILLNLMLPFFPCPNGLDQRFSNGINSLFLSLLALALSIYTYRSQIRLKADELLIERQYEEIQRSHQILRQEVMSDTLTGLHNRRYLHRTVAERFRRCREDGESAACIMLDIDHFKRYNDRYGHPQGDRLLQQMAQFLLHHDALKEADIIRYGGEEFALFLYGPVCAQALEIARRVVDSLARKQLPHWDNEGRRVTLSAGVCAEIPIPSDGTLEELIARADTALYEAKRTGRNRAVACPFRSSGSQKSASECGIPI</sequence>
<evidence type="ECO:0000256" key="1">
    <source>
        <dbReference type="SAM" id="Phobius"/>
    </source>
</evidence>
<dbReference type="SUPFAM" id="SSF55073">
    <property type="entry name" value="Nucleotide cyclase"/>
    <property type="match status" value="1"/>
</dbReference>
<keyword evidence="4" id="KW-1185">Reference proteome</keyword>
<feature type="transmembrane region" description="Helical" evidence="1">
    <location>
        <begin position="188"/>
        <end position="206"/>
    </location>
</feature>
<dbReference type="PANTHER" id="PTHR45138:SF9">
    <property type="entry name" value="DIGUANYLATE CYCLASE DGCM-RELATED"/>
    <property type="match status" value="1"/>
</dbReference>
<evidence type="ECO:0000313" key="3">
    <source>
        <dbReference type="EMBL" id="MBC5731977.1"/>
    </source>
</evidence>
<dbReference type="NCBIfam" id="TIGR00254">
    <property type="entry name" value="GGDEF"/>
    <property type="match status" value="1"/>
</dbReference>
<evidence type="ECO:0000259" key="2">
    <source>
        <dbReference type="PROSITE" id="PS50887"/>
    </source>
</evidence>
<keyword evidence="1" id="KW-0472">Membrane</keyword>
<gene>
    <name evidence="3" type="ORF">H8S34_14235</name>
</gene>
<dbReference type="InterPro" id="IPR050469">
    <property type="entry name" value="Diguanylate_Cyclase"/>
</dbReference>
<dbReference type="Gene3D" id="3.30.70.270">
    <property type="match status" value="1"/>
</dbReference>
<feature type="domain" description="GGDEF" evidence="2">
    <location>
        <begin position="267"/>
        <end position="404"/>
    </location>
</feature>
<dbReference type="RefSeq" id="WP_186964359.1">
    <property type="nucleotide sequence ID" value="NZ_JACOPR010000013.1"/>
</dbReference>
<keyword evidence="1" id="KW-1133">Transmembrane helix</keyword>
<dbReference type="PROSITE" id="PS50887">
    <property type="entry name" value="GGDEF"/>
    <property type="match status" value="1"/>
</dbReference>
<feature type="transmembrane region" description="Helical" evidence="1">
    <location>
        <begin position="73"/>
        <end position="92"/>
    </location>
</feature>
<dbReference type="InterPro" id="IPR029787">
    <property type="entry name" value="Nucleotide_cyclase"/>
</dbReference>
<comment type="caution">
    <text evidence="3">The sequence shown here is derived from an EMBL/GenBank/DDBJ whole genome shotgun (WGS) entry which is preliminary data.</text>
</comment>
<dbReference type="Proteomes" id="UP000660021">
    <property type="component" value="Unassembled WGS sequence"/>
</dbReference>
<evidence type="ECO:0000313" key="4">
    <source>
        <dbReference type="Proteomes" id="UP000660021"/>
    </source>
</evidence>
<dbReference type="Pfam" id="PF00990">
    <property type="entry name" value="GGDEF"/>
    <property type="match status" value="1"/>
</dbReference>
<feature type="transmembrane region" description="Helical" evidence="1">
    <location>
        <begin position="158"/>
        <end position="176"/>
    </location>
</feature>